<comment type="caution">
    <text evidence="1">The sequence shown here is derived from an EMBL/GenBank/DDBJ whole genome shotgun (WGS) entry which is preliminary data.</text>
</comment>
<evidence type="ECO:0000313" key="2">
    <source>
        <dbReference type="Proteomes" id="UP001314170"/>
    </source>
</evidence>
<evidence type="ECO:0000313" key="1">
    <source>
        <dbReference type="EMBL" id="CAK7323670.1"/>
    </source>
</evidence>
<keyword evidence="2" id="KW-1185">Reference proteome</keyword>
<proteinExistence type="predicted"/>
<dbReference type="Proteomes" id="UP001314170">
    <property type="component" value="Unassembled WGS sequence"/>
</dbReference>
<protein>
    <submittedName>
        <fullName evidence="1">Uncharacterized protein</fullName>
    </submittedName>
</protein>
<name>A0AAV1QS88_9ROSI</name>
<gene>
    <name evidence="1" type="ORF">DCAF_LOCUS1299</name>
</gene>
<accession>A0AAV1QS88</accession>
<dbReference type="AlphaFoldDB" id="A0AAV1QS88"/>
<dbReference type="EMBL" id="CAWUPB010000130">
    <property type="protein sequence ID" value="CAK7323670.1"/>
    <property type="molecule type" value="Genomic_DNA"/>
</dbReference>
<organism evidence="1 2">
    <name type="scientific">Dovyalis caffra</name>
    <dbReference type="NCBI Taxonomy" id="77055"/>
    <lineage>
        <taxon>Eukaryota</taxon>
        <taxon>Viridiplantae</taxon>
        <taxon>Streptophyta</taxon>
        <taxon>Embryophyta</taxon>
        <taxon>Tracheophyta</taxon>
        <taxon>Spermatophyta</taxon>
        <taxon>Magnoliopsida</taxon>
        <taxon>eudicotyledons</taxon>
        <taxon>Gunneridae</taxon>
        <taxon>Pentapetalae</taxon>
        <taxon>rosids</taxon>
        <taxon>fabids</taxon>
        <taxon>Malpighiales</taxon>
        <taxon>Salicaceae</taxon>
        <taxon>Flacourtieae</taxon>
        <taxon>Dovyalis</taxon>
    </lineage>
</organism>
<sequence length="112" mass="12610">MRSRTAFGFGITEGTMARTSYYIPQPTLQRFVGITLHNPRAIMKIPHSIKTTLFIALGNTFKVSDESSTKAKTRRASTSTTFSRIVFRVLMCNIQQPQSCQRAFSTKAKTQD</sequence>
<reference evidence="1 2" key="1">
    <citation type="submission" date="2024-01" db="EMBL/GenBank/DDBJ databases">
        <authorList>
            <person name="Waweru B."/>
        </authorList>
    </citation>
    <scope>NUCLEOTIDE SEQUENCE [LARGE SCALE GENOMIC DNA]</scope>
</reference>